<gene>
    <name evidence="2" type="ordered locus">NAMH_1381</name>
</gene>
<organism evidence="2 3">
    <name type="scientific">Nautilia profundicola (strain ATCC BAA-1463 / DSM 18972 / AmH)</name>
    <dbReference type="NCBI Taxonomy" id="598659"/>
    <lineage>
        <taxon>Bacteria</taxon>
        <taxon>Pseudomonadati</taxon>
        <taxon>Campylobacterota</taxon>
        <taxon>Epsilonproteobacteria</taxon>
        <taxon>Nautiliales</taxon>
        <taxon>Nautiliaceae</taxon>
        <taxon>Nautilia</taxon>
    </lineage>
</organism>
<dbReference type="OrthoDB" id="5334095at2"/>
<protein>
    <submittedName>
        <fullName evidence="2">Uncharacterized protein</fullName>
    </submittedName>
</protein>
<keyword evidence="1" id="KW-0472">Membrane</keyword>
<dbReference type="EMBL" id="CP001279">
    <property type="protein sequence ID" value="ACM92379.1"/>
    <property type="molecule type" value="Genomic_DNA"/>
</dbReference>
<keyword evidence="1" id="KW-0812">Transmembrane</keyword>
<dbReference type="HOGENOM" id="CLU_1277076_0_0_7"/>
<feature type="transmembrane region" description="Helical" evidence="1">
    <location>
        <begin position="7"/>
        <end position="29"/>
    </location>
</feature>
<evidence type="ECO:0000313" key="3">
    <source>
        <dbReference type="Proteomes" id="UP000000448"/>
    </source>
</evidence>
<dbReference type="eggNOG" id="COG2165">
    <property type="taxonomic scope" value="Bacteria"/>
</dbReference>
<dbReference type="RefSeq" id="WP_012663750.1">
    <property type="nucleotide sequence ID" value="NC_012115.1"/>
</dbReference>
<keyword evidence="1" id="KW-1133">Transmembrane helix</keyword>
<accession>B9L5Y6</accession>
<keyword evidence="3" id="KW-1185">Reference proteome</keyword>
<dbReference type="Proteomes" id="UP000000448">
    <property type="component" value="Chromosome"/>
</dbReference>
<dbReference type="STRING" id="598659.NAMH_1381"/>
<proteinExistence type="predicted"/>
<evidence type="ECO:0000256" key="1">
    <source>
        <dbReference type="SAM" id="Phobius"/>
    </source>
</evidence>
<reference evidence="2 3" key="1">
    <citation type="journal article" date="2009" name="PLoS Genet.">
        <title>Adaptations to submarine hydrothermal environments exemplified by the genome of Nautilia profundicola.</title>
        <authorList>
            <person name="Campbell B.J."/>
            <person name="Smith J.L."/>
            <person name="Hanson T.E."/>
            <person name="Klotz M.G."/>
            <person name="Stein L.Y."/>
            <person name="Lee C.K."/>
            <person name="Wu D."/>
            <person name="Robinson J.M."/>
            <person name="Khouri H.M."/>
            <person name="Eisen J.A."/>
            <person name="Cary S.C."/>
        </authorList>
    </citation>
    <scope>NUCLEOTIDE SEQUENCE [LARGE SCALE GENOMIC DNA]</scope>
    <source>
        <strain evidence="3">ATCC BAA-1463 / DSM 18972 / AmH</strain>
    </source>
</reference>
<evidence type="ECO:0000313" key="2">
    <source>
        <dbReference type="EMBL" id="ACM92379.1"/>
    </source>
</evidence>
<dbReference type="AlphaFoldDB" id="B9L5Y6"/>
<dbReference type="KEGG" id="nam:NAMH_1381"/>
<sequence length="208" mass="23638">MRKAITLIELIFTIVIIAAVFTVIPKIIYVSNKTLEFSKKEDAIFNMMSKIMDISLKEYDRQNINYDDILLVNDPPVNVLDCNATSGYRLGGFAGSRNCKNAVFESSIPINNSGEFDYIEGYNGIEVNTTQNGRTVYTLKINVGYTDEWHKNDYGTQNLNFEFTNTSNNDKTNIKRVYIEVLNGNKQISSIVYYSANIGHIKINGIQW</sequence>
<name>B9L5Y6_NAUPA</name>